<feature type="compositionally biased region" description="Polar residues" evidence="6">
    <location>
        <begin position="653"/>
        <end position="675"/>
    </location>
</feature>
<dbReference type="InterPro" id="IPR007219">
    <property type="entry name" value="XnlR_reg_dom"/>
</dbReference>
<evidence type="ECO:0000256" key="1">
    <source>
        <dbReference type="ARBA" id="ARBA00004123"/>
    </source>
</evidence>
<proteinExistence type="predicted"/>
<dbReference type="AlphaFoldDB" id="W4JT23"/>
<dbReference type="RefSeq" id="XP_009551590.1">
    <property type="nucleotide sequence ID" value="XM_009553295.1"/>
</dbReference>
<feature type="compositionally biased region" description="Gly residues" evidence="6">
    <location>
        <begin position="679"/>
        <end position="699"/>
    </location>
</feature>
<feature type="region of interest" description="Disordered" evidence="6">
    <location>
        <begin position="636"/>
        <end position="700"/>
    </location>
</feature>
<dbReference type="Pfam" id="PF04082">
    <property type="entry name" value="Fungal_trans"/>
    <property type="match status" value="1"/>
</dbReference>
<dbReference type="OrthoDB" id="39175at2759"/>
<evidence type="ECO:0000256" key="4">
    <source>
        <dbReference type="ARBA" id="ARBA00023163"/>
    </source>
</evidence>
<dbReference type="GO" id="GO:0008270">
    <property type="term" value="F:zinc ion binding"/>
    <property type="evidence" value="ECO:0007669"/>
    <property type="project" value="InterPro"/>
</dbReference>
<dbReference type="GO" id="GO:0000976">
    <property type="term" value="F:transcription cis-regulatory region binding"/>
    <property type="evidence" value="ECO:0007669"/>
    <property type="project" value="TreeGrafter"/>
</dbReference>
<dbReference type="CDD" id="cd12148">
    <property type="entry name" value="fungal_TF_MHR"/>
    <property type="match status" value="1"/>
</dbReference>
<evidence type="ECO:0000313" key="8">
    <source>
        <dbReference type="EMBL" id="ETW76712.1"/>
    </source>
</evidence>
<dbReference type="InParanoid" id="W4JT23"/>
<comment type="subcellular location">
    <subcellularLocation>
        <location evidence="1">Nucleus</location>
    </subcellularLocation>
</comment>
<dbReference type="GO" id="GO:0005634">
    <property type="term" value="C:nucleus"/>
    <property type="evidence" value="ECO:0007669"/>
    <property type="project" value="UniProtKB-SubCell"/>
</dbReference>
<dbReference type="GO" id="GO:0000981">
    <property type="term" value="F:DNA-binding transcription factor activity, RNA polymerase II-specific"/>
    <property type="evidence" value="ECO:0007669"/>
    <property type="project" value="TreeGrafter"/>
</dbReference>
<dbReference type="EMBL" id="KI925464">
    <property type="protein sequence ID" value="ETW76712.1"/>
    <property type="molecule type" value="Genomic_DNA"/>
</dbReference>
<dbReference type="KEGG" id="hir:HETIRDRAFT_480878"/>
<reference evidence="8 9" key="1">
    <citation type="journal article" date="2012" name="New Phytol.">
        <title>Insight into trade-off between wood decay and parasitism from the genome of a fungal forest pathogen.</title>
        <authorList>
            <person name="Olson A."/>
            <person name="Aerts A."/>
            <person name="Asiegbu F."/>
            <person name="Belbahri L."/>
            <person name="Bouzid O."/>
            <person name="Broberg A."/>
            <person name="Canback B."/>
            <person name="Coutinho P.M."/>
            <person name="Cullen D."/>
            <person name="Dalman K."/>
            <person name="Deflorio G."/>
            <person name="van Diepen L.T."/>
            <person name="Dunand C."/>
            <person name="Duplessis S."/>
            <person name="Durling M."/>
            <person name="Gonthier P."/>
            <person name="Grimwood J."/>
            <person name="Fossdal C.G."/>
            <person name="Hansson D."/>
            <person name="Henrissat B."/>
            <person name="Hietala A."/>
            <person name="Himmelstrand K."/>
            <person name="Hoffmeister D."/>
            <person name="Hogberg N."/>
            <person name="James T.Y."/>
            <person name="Karlsson M."/>
            <person name="Kohler A."/>
            <person name="Kues U."/>
            <person name="Lee Y.H."/>
            <person name="Lin Y.C."/>
            <person name="Lind M."/>
            <person name="Lindquist E."/>
            <person name="Lombard V."/>
            <person name="Lucas S."/>
            <person name="Lunden K."/>
            <person name="Morin E."/>
            <person name="Murat C."/>
            <person name="Park J."/>
            <person name="Raffaello T."/>
            <person name="Rouze P."/>
            <person name="Salamov A."/>
            <person name="Schmutz J."/>
            <person name="Solheim H."/>
            <person name="Stahlberg J."/>
            <person name="Velez H."/>
            <person name="de Vries R.P."/>
            <person name="Wiebenga A."/>
            <person name="Woodward S."/>
            <person name="Yakovlev I."/>
            <person name="Garbelotto M."/>
            <person name="Martin F."/>
            <person name="Grigoriev I.V."/>
            <person name="Stenlid J."/>
        </authorList>
    </citation>
    <scope>NUCLEOTIDE SEQUENCE [LARGE SCALE GENOMIC DNA]</scope>
    <source>
        <strain evidence="8 9">TC 32-1</strain>
    </source>
</reference>
<dbReference type="GeneID" id="20677938"/>
<sequence length="797" mass="88119">MKCDFPKNENVCKRCRAGGHTCIVEGRKPRSAPNKREYLLAQIRQKDAIIESLLKQLHNPYLATPLSIAAYRMATPASDNHRQNVIAWLDRLQSSSTVRDSTIGAGLAAGLSSTPTLVDPEAFPEAHAERERDAGAGAGADPDAEEDEAETYAGLPDAAVPLGLLAKLSISNSMEKVRERERGKGRGGAGVMKEEDEDDDVGVANDGYFLPGPAQNLELRATLIEKNSPPDILVHGLITPEDVDKLFDIFYTRVNPFISLLDPVLHTPASTFSRCPFLFTVVCAISSRYSDKSEVYPIAMHFAKSAAANSLIDGWKSVELCQAYILMSIYAVPARRWEEDRSWLYTGLAIRIATDLNLHQLSTAKPQNEIQEREMLNRARVWQICFNLDRSTATQFGKPTTIKEDYIVRNSTDWYKKSRYNHPYDVHLDAYCSLMRIVAKFHDDVFSDPDTPTGLNQSIDFREVTLRHDGHLERYHEEWAGRFARDSDQSDPACAFRCKLLPFLVNYSRLVMYSFGFQQAFQRGMCPEDEIFLTKSRDAAKEVIRALVDSLAPSGYMRFSPDGHFIFAAFASAFLLKLNRPEFAKFLPEGQDTEVFELIGRLIQTIGSPQIAIDERHTPKLYSRFLAGLLAKHRRDGATSGRLHTQPPPGYRSNPSGPHRTPSTHSSGMSPASQDHGSAQGGHGMGGAGASGGAGGGASHGPNVAMMDTFVAPLSEPIYQPEAMYSLGMGPLEVGGTDDGMNFVFDSTGTNMQDDVLATMQAIRNPAWWNTMMMPGFSWPETNGYMSFPQTAQVHLG</sequence>
<dbReference type="InterPro" id="IPR051089">
    <property type="entry name" value="prtT"/>
</dbReference>
<dbReference type="HOGENOM" id="CLU_004538_2_0_1"/>
<feature type="region of interest" description="Disordered" evidence="6">
    <location>
        <begin position="125"/>
        <end position="150"/>
    </location>
</feature>
<keyword evidence="5" id="KW-0539">Nucleus</keyword>
<evidence type="ECO:0000256" key="2">
    <source>
        <dbReference type="ARBA" id="ARBA00023015"/>
    </source>
</evidence>
<evidence type="ECO:0000256" key="3">
    <source>
        <dbReference type="ARBA" id="ARBA00023125"/>
    </source>
</evidence>
<dbReference type="GO" id="GO:0006351">
    <property type="term" value="P:DNA-templated transcription"/>
    <property type="evidence" value="ECO:0007669"/>
    <property type="project" value="InterPro"/>
</dbReference>
<organism evidence="8 9">
    <name type="scientific">Heterobasidion irregulare (strain TC 32-1)</name>
    <dbReference type="NCBI Taxonomy" id="747525"/>
    <lineage>
        <taxon>Eukaryota</taxon>
        <taxon>Fungi</taxon>
        <taxon>Dikarya</taxon>
        <taxon>Basidiomycota</taxon>
        <taxon>Agaricomycotina</taxon>
        <taxon>Agaricomycetes</taxon>
        <taxon>Russulales</taxon>
        <taxon>Bondarzewiaceae</taxon>
        <taxon>Heterobasidion</taxon>
        <taxon>Heterobasidion annosum species complex</taxon>
    </lineage>
</organism>
<feature type="region of interest" description="Disordered" evidence="6">
    <location>
        <begin position="176"/>
        <end position="197"/>
    </location>
</feature>
<keyword evidence="4" id="KW-0804">Transcription</keyword>
<gene>
    <name evidence="8" type="ORF">HETIRDRAFT_480878</name>
</gene>
<feature type="compositionally biased region" description="Basic and acidic residues" evidence="6">
    <location>
        <begin position="125"/>
        <end position="134"/>
    </location>
</feature>
<dbReference type="PANTHER" id="PTHR31845:SF19">
    <property type="entry name" value="TRANSCRIPTION FACTOR DOMAIN-CONTAINING PROTEIN"/>
    <property type="match status" value="1"/>
</dbReference>
<dbReference type="eggNOG" id="ENOG502SM5N">
    <property type="taxonomic scope" value="Eukaryota"/>
</dbReference>
<evidence type="ECO:0000313" key="9">
    <source>
        <dbReference type="Proteomes" id="UP000030671"/>
    </source>
</evidence>
<evidence type="ECO:0000259" key="7">
    <source>
        <dbReference type="SMART" id="SM00906"/>
    </source>
</evidence>
<dbReference type="Proteomes" id="UP000030671">
    <property type="component" value="Unassembled WGS sequence"/>
</dbReference>
<name>W4JT23_HETIT</name>
<dbReference type="SMART" id="SM00906">
    <property type="entry name" value="Fungal_trans"/>
    <property type="match status" value="1"/>
</dbReference>
<keyword evidence="3" id="KW-0238">DNA-binding</keyword>
<keyword evidence="9" id="KW-1185">Reference proteome</keyword>
<protein>
    <recommendedName>
        <fullName evidence="7">Xylanolytic transcriptional activator regulatory domain-containing protein</fullName>
    </recommendedName>
</protein>
<keyword evidence="2" id="KW-0805">Transcription regulation</keyword>
<accession>W4JT23</accession>
<evidence type="ECO:0000256" key="6">
    <source>
        <dbReference type="SAM" id="MobiDB-lite"/>
    </source>
</evidence>
<dbReference type="PANTHER" id="PTHR31845">
    <property type="entry name" value="FINGER DOMAIN PROTEIN, PUTATIVE-RELATED"/>
    <property type="match status" value="1"/>
</dbReference>
<evidence type="ECO:0000256" key="5">
    <source>
        <dbReference type="ARBA" id="ARBA00023242"/>
    </source>
</evidence>
<feature type="domain" description="Xylanolytic transcriptional activator regulatory" evidence="7">
    <location>
        <begin position="342"/>
        <end position="418"/>
    </location>
</feature>